<dbReference type="PANTHER" id="PTHR43441">
    <property type="entry name" value="RIBOSOMAL-PROTEIN-SERINE ACETYLTRANSFERASE"/>
    <property type="match status" value="1"/>
</dbReference>
<dbReference type="RefSeq" id="WP_183222717.1">
    <property type="nucleotide sequence ID" value="NZ_BMPW01000006.1"/>
</dbReference>
<dbReference type="InterPro" id="IPR051908">
    <property type="entry name" value="Ribosomal_N-acetyltransferase"/>
</dbReference>
<organism evidence="3 4">
    <name type="scientific">Actinoplanes campanulatus</name>
    <dbReference type="NCBI Taxonomy" id="113559"/>
    <lineage>
        <taxon>Bacteria</taxon>
        <taxon>Bacillati</taxon>
        <taxon>Actinomycetota</taxon>
        <taxon>Actinomycetes</taxon>
        <taxon>Micromonosporales</taxon>
        <taxon>Micromonosporaceae</taxon>
        <taxon>Actinoplanes</taxon>
    </lineage>
</organism>
<protein>
    <submittedName>
        <fullName evidence="3">RimJ/RimL family protein N-acetyltransferase</fullName>
    </submittedName>
</protein>
<keyword evidence="3" id="KW-0808">Transferase</keyword>
<feature type="domain" description="N-acetyltransferase" evidence="2">
    <location>
        <begin position="27"/>
        <end position="189"/>
    </location>
</feature>
<name>A0A7W5FG98_9ACTN</name>
<gene>
    <name evidence="3" type="ORF">FHR83_004989</name>
</gene>
<dbReference type="InterPro" id="IPR016181">
    <property type="entry name" value="Acyl_CoA_acyltransferase"/>
</dbReference>
<evidence type="ECO:0000256" key="1">
    <source>
        <dbReference type="SAM" id="MobiDB-lite"/>
    </source>
</evidence>
<dbReference type="SUPFAM" id="SSF55729">
    <property type="entry name" value="Acyl-CoA N-acyltransferases (Nat)"/>
    <property type="match status" value="1"/>
</dbReference>
<sequence>MPLLTTPALPPGSLSTSAQPVIDGEGLRLRPWRESDVEAVVAGFADPAIQRWHCRSLSRDEALEWIAQWPLRWRAETDAGWAIVENEQVVGQTGLRHISLTEGLGHVSYWVLPSARGQRIAPRALTALTRWSIGELGLHRLELSHSTHNAASCQVAQRSGYLLEGTKRGEARHADGWHDMHLHARLATD</sequence>
<dbReference type="EMBL" id="JACHXF010000010">
    <property type="protein sequence ID" value="MBB3097314.1"/>
    <property type="molecule type" value="Genomic_DNA"/>
</dbReference>
<dbReference type="Proteomes" id="UP000590749">
    <property type="component" value="Unassembled WGS sequence"/>
</dbReference>
<dbReference type="GO" id="GO:1990189">
    <property type="term" value="F:protein N-terminal-serine acetyltransferase activity"/>
    <property type="evidence" value="ECO:0007669"/>
    <property type="project" value="TreeGrafter"/>
</dbReference>
<accession>A0A7W5FG98</accession>
<feature type="region of interest" description="Disordered" evidence="1">
    <location>
        <begin position="1"/>
        <end position="20"/>
    </location>
</feature>
<evidence type="ECO:0000259" key="2">
    <source>
        <dbReference type="PROSITE" id="PS51186"/>
    </source>
</evidence>
<evidence type="ECO:0000313" key="4">
    <source>
        <dbReference type="Proteomes" id="UP000590749"/>
    </source>
</evidence>
<dbReference type="InterPro" id="IPR000182">
    <property type="entry name" value="GNAT_dom"/>
</dbReference>
<dbReference type="PANTHER" id="PTHR43441:SF10">
    <property type="entry name" value="ACETYLTRANSFERASE"/>
    <property type="match status" value="1"/>
</dbReference>
<dbReference type="PROSITE" id="PS51186">
    <property type="entry name" value="GNAT"/>
    <property type="match status" value="1"/>
</dbReference>
<dbReference type="CDD" id="cd04301">
    <property type="entry name" value="NAT_SF"/>
    <property type="match status" value="1"/>
</dbReference>
<dbReference type="GO" id="GO:0005737">
    <property type="term" value="C:cytoplasm"/>
    <property type="evidence" value="ECO:0007669"/>
    <property type="project" value="TreeGrafter"/>
</dbReference>
<dbReference type="AlphaFoldDB" id="A0A7W5FG98"/>
<reference evidence="3 4" key="1">
    <citation type="submission" date="2020-08" db="EMBL/GenBank/DDBJ databases">
        <title>Genomic Encyclopedia of Type Strains, Phase III (KMG-III): the genomes of soil and plant-associated and newly described type strains.</title>
        <authorList>
            <person name="Whitman W."/>
        </authorList>
    </citation>
    <scope>NUCLEOTIDE SEQUENCE [LARGE SCALE GENOMIC DNA]</scope>
    <source>
        <strain evidence="3 4">CECT 3287</strain>
    </source>
</reference>
<keyword evidence="4" id="KW-1185">Reference proteome</keyword>
<dbReference type="Gene3D" id="3.40.630.30">
    <property type="match status" value="1"/>
</dbReference>
<comment type="caution">
    <text evidence="3">The sequence shown here is derived from an EMBL/GenBank/DDBJ whole genome shotgun (WGS) entry which is preliminary data.</text>
</comment>
<dbReference type="Pfam" id="PF13302">
    <property type="entry name" value="Acetyltransf_3"/>
    <property type="match status" value="1"/>
</dbReference>
<dbReference type="GO" id="GO:0008999">
    <property type="term" value="F:protein-N-terminal-alanine acetyltransferase activity"/>
    <property type="evidence" value="ECO:0007669"/>
    <property type="project" value="TreeGrafter"/>
</dbReference>
<proteinExistence type="predicted"/>
<evidence type="ECO:0000313" key="3">
    <source>
        <dbReference type="EMBL" id="MBB3097314.1"/>
    </source>
</evidence>